<feature type="domain" description="DNA methylase N-4/N-6" evidence="6">
    <location>
        <begin position="23"/>
        <end position="227"/>
    </location>
</feature>
<dbReference type="GO" id="GO:0005737">
    <property type="term" value="C:cytoplasm"/>
    <property type="evidence" value="ECO:0007669"/>
    <property type="project" value="TreeGrafter"/>
</dbReference>
<accession>A0A6F9XJD5</accession>
<evidence type="ECO:0000256" key="5">
    <source>
        <dbReference type="RuleBase" id="RU362026"/>
    </source>
</evidence>
<evidence type="ECO:0000256" key="2">
    <source>
        <dbReference type="ARBA" id="ARBA00022603"/>
    </source>
</evidence>
<dbReference type="EMBL" id="BLAM01000054">
    <property type="protein sequence ID" value="GET05359.1"/>
    <property type="molecule type" value="Genomic_DNA"/>
</dbReference>
<name>A0A6F9XJD5_9LACO</name>
<evidence type="ECO:0000313" key="7">
    <source>
        <dbReference type="EMBL" id="GET05359.1"/>
    </source>
</evidence>
<dbReference type="Pfam" id="PF01555">
    <property type="entry name" value="N6_N4_Mtase"/>
    <property type="match status" value="1"/>
</dbReference>
<organism evidence="7">
    <name type="scientific">Ligilactobacillus agilis</name>
    <dbReference type="NCBI Taxonomy" id="1601"/>
    <lineage>
        <taxon>Bacteria</taxon>
        <taxon>Bacillati</taxon>
        <taxon>Bacillota</taxon>
        <taxon>Bacilli</taxon>
        <taxon>Lactobacillales</taxon>
        <taxon>Lactobacillaceae</taxon>
        <taxon>Ligilactobacillus</taxon>
    </lineage>
</organism>
<evidence type="ECO:0000259" key="6">
    <source>
        <dbReference type="Pfam" id="PF01555"/>
    </source>
</evidence>
<proteinExistence type="inferred from homology"/>
<dbReference type="GO" id="GO:0003677">
    <property type="term" value="F:DNA binding"/>
    <property type="evidence" value="ECO:0007669"/>
    <property type="project" value="InterPro"/>
</dbReference>
<dbReference type="GO" id="GO:0009307">
    <property type="term" value="P:DNA restriction-modification system"/>
    <property type="evidence" value="ECO:0007669"/>
    <property type="project" value="UniProtKB-KW"/>
</dbReference>
<evidence type="ECO:0000256" key="3">
    <source>
        <dbReference type="ARBA" id="ARBA00022679"/>
    </source>
</evidence>
<evidence type="ECO:0000256" key="4">
    <source>
        <dbReference type="ARBA" id="ARBA00022747"/>
    </source>
</evidence>
<dbReference type="PANTHER" id="PTHR13370:SF3">
    <property type="entry name" value="TRNA (GUANINE(10)-N2)-METHYLTRANSFERASE HOMOLOG"/>
    <property type="match status" value="1"/>
</dbReference>
<keyword evidence="2 7" id="KW-0489">Methyltransferase</keyword>
<sequence>MSEYKLMQGDCIELLQQIPDSSVDLIVTDPPYNISKDNNFSTMKSANRQGLDFGEWDREFDLTSWIALAAKKVRDGGNIVIFNAWRNLGTIDRALESSNCVSKDIIRMIKNNPMPRNRDRRFVVDYEFAIWAVKKKGKWTFNRIDDKYERPEIYTNLTPKSEKKFGKHPTQKSLSSMKWIIQRLSNENDVVLDCFMGSGSTGVAALNLNRRFVGIELDKDYFDIAQKRIEEINAKAVAK</sequence>
<dbReference type="PROSITE" id="PS00092">
    <property type="entry name" value="N6_MTASE"/>
    <property type="match status" value="1"/>
</dbReference>
<dbReference type="Proteomes" id="UP000494265">
    <property type="component" value="Unassembled WGS sequence"/>
</dbReference>
<dbReference type="InterPro" id="IPR029063">
    <property type="entry name" value="SAM-dependent_MTases_sf"/>
</dbReference>
<comment type="caution">
    <text evidence="7">The sequence shown here is derived from an EMBL/GenBank/DDBJ whole genome shotgun (WGS) entry which is preliminary data.</text>
</comment>
<comment type="similarity">
    <text evidence="1 5">Belongs to the N(4)/N(6)-methyltransferase family.</text>
</comment>
<dbReference type="EC" id="2.1.1.-" evidence="5"/>
<gene>
    <name evidence="7" type="ORF">SY212_03890</name>
</gene>
<dbReference type="InterPro" id="IPR002941">
    <property type="entry name" value="DNA_methylase_N4/N6"/>
</dbReference>
<dbReference type="GO" id="GO:0032259">
    <property type="term" value="P:methylation"/>
    <property type="evidence" value="ECO:0007669"/>
    <property type="project" value="UniProtKB-KW"/>
</dbReference>
<dbReference type="RefSeq" id="WP_225440926.1">
    <property type="nucleotide sequence ID" value="NZ_BLAM01000054.1"/>
</dbReference>
<dbReference type="InterPro" id="IPR002052">
    <property type="entry name" value="DNA_methylase_N6_adenine_CS"/>
</dbReference>
<dbReference type="GO" id="GO:0008170">
    <property type="term" value="F:N-methyltransferase activity"/>
    <property type="evidence" value="ECO:0007669"/>
    <property type="project" value="InterPro"/>
</dbReference>
<dbReference type="PRINTS" id="PR00508">
    <property type="entry name" value="S21N4MTFRASE"/>
</dbReference>
<dbReference type="PANTHER" id="PTHR13370">
    <property type="entry name" value="RNA METHYLASE-RELATED"/>
    <property type="match status" value="1"/>
</dbReference>
<keyword evidence="4" id="KW-0680">Restriction system</keyword>
<dbReference type="InterPro" id="IPR001091">
    <property type="entry name" value="RM_Methyltransferase"/>
</dbReference>
<keyword evidence="3 7" id="KW-0808">Transferase</keyword>
<dbReference type="AlphaFoldDB" id="A0A6F9XJD5"/>
<reference evidence="7" key="1">
    <citation type="submission" date="2019-10" db="EMBL/GenBank/DDBJ databases">
        <title>Lactobacillus agilis SY212 Whole Genome Sequencing Project.</title>
        <authorList>
            <person name="Suzuki S."/>
            <person name="Endo A."/>
            <person name="Maeno S."/>
            <person name="Shiwa Y."/>
            <person name="Matsutani M."/>
            <person name="Kajikawa A."/>
        </authorList>
    </citation>
    <scope>NUCLEOTIDE SEQUENCE</scope>
    <source>
        <strain evidence="7">SY212</strain>
    </source>
</reference>
<protein>
    <recommendedName>
        <fullName evidence="5">Methyltransferase</fullName>
        <ecNumber evidence="5">2.1.1.-</ecNumber>
    </recommendedName>
</protein>
<dbReference type="SUPFAM" id="SSF53335">
    <property type="entry name" value="S-adenosyl-L-methionine-dependent methyltransferases"/>
    <property type="match status" value="1"/>
</dbReference>
<evidence type="ECO:0000256" key="1">
    <source>
        <dbReference type="ARBA" id="ARBA00006594"/>
    </source>
</evidence>
<dbReference type="Gene3D" id="3.40.50.150">
    <property type="entry name" value="Vaccinia Virus protein VP39"/>
    <property type="match status" value="1"/>
</dbReference>